<evidence type="ECO:0000256" key="5">
    <source>
        <dbReference type="ARBA" id="ARBA00023136"/>
    </source>
</evidence>
<comment type="function">
    <text evidence="6">Component of the ERMES/MDM complex, which serves as a molecular tether to connect the endoplasmic reticulum and mitochondria. Components of this complex are involved in the control of mitochondrial shape and protein biogenesis and may function in phospholipid exchange. MDM10 is involved in the late assembly steps of the general translocase of the mitochondrial outer membrane (TOM complex). Functions in the TOM40-specific route of the assembly of outer membrane beta-barrel proteins, including the association of TOM40 with the receptor TOM22 and small TOM proteins. Can associate with the SAM(core) complex as well as the MDM12-MMM1 complex, both involved in late steps of the major beta-barrel assembly pathway, that is responsible for biogenesis of all outer membrane beta-barrel proteins. May act as a switch that shuttles between both complexes and channels precursor proteins into the TOM40-specific pathway. Plays a role in mitochondrial morphology and in the inheritance of mitochondria.</text>
</comment>
<dbReference type="GO" id="GO:0015914">
    <property type="term" value="P:phospholipid transport"/>
    <property type="evidence" value="ECO:0007669"/>
    <property type="project" value="TreeGrafter"/>
</dbReference>
<evidence type="ECO:0000256" key="6">
    <source>
        <dbReference type="HAMAP-Rule" id="MF_03102"/>
    </source>
</evidence>
<dbReference type="HAMAP" id="MF_03102">
    <property type="entry name" value="Mdm10"/>
    <property type="match status" value="1"/>
</dbReference>
<feature type="compositionally biased region" description="Basic and acidic residues" evidence="7">
    <location>
        <begin position="222"/>
        <end position="233"/>
    </location>
</feature>
<gene>
    <name evidence="6" type="primary">MDM10</name>
    <name evidence="8" type="ORF">D9619_001118</name>
</gene>
<keyword evidence="9" id="KW-1185">Reference proteome</keyword>
<proteinExistence type="inferred from homology"/>
<dbReference type="EMBL" id="JAACJJ010000028">
    <property type="protein sequence ID" value="KAF5322578.1"/>
    <property type="molecule type" value="Genomic_DNA"/>
</dbReference>
<dbReference type="GO" id="GO:0070096">
    <property type="term" value="P:mitochondrial outer membrane translocase complex assembly"/>
    <property type="evidence" value="ECO:0007669"/>
    <property type="project" value="UniProtKB-UniRule"/>
</dbReference>
<dbReference type="GO" id="GO:1990456">
    <property type="term" value="P:mitochondrion-endoplasmic reticulum membrane tethering"/>
    <property type="evidence" value="ECO:0007669"/>
    <property type="project" value="UniProtKB-UniRule"/>
</dbReference>
<keyword evidence="2 6" id="KW-0812">Transmembrane</keyword>
<organism evidence="8 9">
    <name type="scientific">Psilocybe cf. subviscida</name>
    <dbReference type="NCBI Taxonomy" id="2480587"/>
    <lineage>
        <taxon>Eukaryota</taxon>
        <taxon>Fungi</taxon>
        <taxon>Dikarya</taxon>
        <taxon>Basidiomycota</taxon>
        <taxon>Agaricomycotina</taxon>
        <taxon>Agaricomycetes</taxon>
        <taxon>Agaricomycetidae</taxon>
        <taxon>Agaricales</taxon>
        <taxon>Agaricineae</taxon>
        <taxon>Strophariaceae</taxon>
        <taxon>Psilocybe</taxon>
    </lineage>
</organism>
<keyword evidence="3 6" id="KW-1000">Mitochondrion outer membrane</keyword>
<reference evidence="8 9" key="1">
    <citation type="journal article" date="2020" name="ISME J.">
        <title>Uncovering the hidden diversity of litter-decomposition mechanisms in mushroom-forming fungi.</title>
        <authorList>
            <person name="Floudas D."/>
            <person name="Bentzer J."/>
            <person name="Ahren D."/>
            <person name="Johansson T."/>
            <person name="Persson P."/>
            <person name="Tunlid A."/>
        </authorList>
    </citation>
    <scope>NUCLEOTIDE SEQUENCE [LARGE SCALE GENOMIC DNA]</scope>
    <source>
        <strain evidence="8 9">CBS 101986</strain>
    </source>
</reference>
<feature type="compositionally biased region" description="Pro residues" evidence="7">
    <location>
        <begin position="312"/>
        <end position="321"/>
    </location>
</feature>
<feature type="compositionally biased region" description="Low complexity" evidence="7">
    <location>
        <begin position="291"/>
        <end position="311"/>
    </location>
</feature>
<dbReference type="GO" id="GO:0032865">
    <property type="term" value="C:ERMES complex"/>
    <property type="evidence" value="ECO:0007669"/>
    <property type="project" value="UniProtKB-UniRule"/>
</dbReference>
<evidence type="ECO:0000256" key="7">
    <source>
        <dbReference type="SAM" id="MobiDB-lite"/>
    </source>
</evidence>
<comment type="similarity">
    <text evidence="6">Belongs to the MDM10 family.</text>
</comment>
<comment type="domain">
    <text evidence="6">Lacks alpha-helical transmembrane segments, suggesting that it resides in the membrane via beta-sheet conformations similar to those predicted for other outer membrane proteins and porin.</text>
</comment>
<keyword evidence="4 6" id="KW-0496">Mitochondrion</keyword>
<dbReference type="OrthoDB" id="2103793at2759"/>
<feature type="region of interest" description="Disordered" evidence="7">
    <location>
        <begin position="291"/>
        <end position="340"/>
    </location>
</feature>
<name>A0A8H5BGE5_9AGAR</name>
<evidence type="ECO:0000313" key="9">
    <source>
        <dbReference type="Proteomes" id="UP000567179"/>
    </source>
</evidence>
<keyword evidence="5 6" id="KW-0472">Membrane</keyword>
<dbReference type="InterPro" id="IPR027539">
    <property type="entry name" value="Mdm10"/>
</dbReference>
<dbReference type="Pfam" id="PF12519">
    <property type="entry name" value="MDM10"/>
    <property type="match status" value="1"/>
</dbReference>
<dbReference type="PANTHER" id="PTHR28035">
    <property type="entry name" value="MITOCHONDRIAL DISTRIBUTION AND MORPHOLOGY PROTEIN 10"/>
    <property type="match status" value="1"/>
</dbReference>
<accession>A0A8H5BGE5</accession>
<protein>
    <recommendedName>
        <fullName evidence="6">Mitochondrial distribution and morphology protein 10</fullName>
    </recommendedName>
    <alternativeName>
        <fullName evidence="6">Mitochondrial inheritance component MDM10</fullName>
    </alternativeName>
</protein>
<keyword evidence="1 6" id="KW-1134">Transmembrane beta strand</keyword>
<evidence type="ECO:0000256" key="1">
    <source>
        <dbReference type="ARBA" id="ARBA00022452"/>
    </source>
</evidence>
<dbReference type="GO" id="GO:0045040">
    <property type="term" value="P:protein insertion into mitochondrial outer membrane"/>
    <property type="evidence" value="ECO:0007669"/>
    <property type="project" value="UniProtKB-UniRule"/>
</dbReference>
<dbReference type="GO" id="GO:0051654">
    <property type="term" value="P:establishment of mitochondrion localization"/>
    <property type="evidence" value="ECO:0007669"/>
    <property type="project" value="TreeGrafter"/>
</dbReference>
<dbReference type="PANTHER" id="PTHR28035:SF1">
    <property type="entry name" value="MITOCHONDRIAL DISTRIBUTION AND MORPHOLOGY PROTEIN 10"/>
    <property type="match status" value="1"/>
</dbReference>
<evidence type="ECO:0000256" key="2">
    <source>
        <dbReference type="ARBA" id="ARBA00022692"/>
    </source>
</evidence>
<dbReference type="Proteomes" id="UP000567179">
    <property type="component" value="Unassembled WGS sequence"/>
</dbReference>
<evidence type="ECO:0000256" key="4">
    <source>
        <dbReference type="ARBA" id="ARBA00023128"/>
    </source>
</evidence>
<dbReference type="AlphaFoldDB" id="A0A8H5BGE5"/>
<feature type="region of interest" description="Disordered" evidence="7">
    <location>
        <begin position="213"/>
        <end position="238"/>
    </location>
</feature>
<comment type="subunit">
    <text evidence="6">Component of the ER-mitochondria encounter structure (ERMES) or MDM complex, composed of MMM1, MDM10, MDM12 and MDM34. Associates with the mitochondrial outer membrane sorting assembly machinery SAM(core) complex.</text>
</comment>
<sequence length="501" mass="54697">MHPFASYVLRSYYKATGWNEDNLYANLTRSSSALLDFTVPHGLHFSVSKSPNDLFKTTYAMTAMPSLQGSVGYIFTSCDLDVKSSGNVRFKDMIERFKVYDTPRRPEAKEEVYLAGELVDKRDYLLYGRFFLPTGRLDALYSTRLTPTVQASVSAISDPPSVRGRKGVDMSNVMINVQHDVGKWCSEYTWSAEDEMWGVRVLHNFGKLGTAPAPANVAESSEAARRRGEKRVDEEDAVEGGLKGRVSIGAELYFSAKEKSAGVSTGIRFTTLPDATPPSFQVPVPSTVSLPSSFSSAPMSPSTSSLSIDPYPSSPSAPPSPSSDSALAPPSRIPPQPPTTITALFNPMLGHLSGAYTARVAPDLALASRFDFNVYSFESEWTMGVEWWLRRPVTRELVAGTHTVDPPTKGKARAERRFDEDGEELDKEPHAPAPAPSTVSRIAAEVNGVVKARASTNNDVSLMWEGRLRNMLVSLGVVSDLSSRSKPIKSLGLEVAFFSSE</sequence>
<comment type="subcellular location">
    <subcellularLocation>
        <location evidence="6">Mitochondrion outer membrane</location>
        <topology evidence="6">Multi-pass membrane protein</topology>
    </subcellularLocation>
    <text evidence="6">The ERMES/MDM complex localizes to a few discrete foci (around 10 per single cell), that represent mitochondria-endoplasmic reticulum junctions. These foci are often found next to mtDNA nucleoids.</text>
</comment>
<feature type="region of interest" description="Disordered" evidence="7">
    <location>
        <begin position="401"/>
        <end position="437"/>
    </location>
</feature>
<evidence type="ECO:0000256" key="3">
    <source>
        <dbReference type="ARBA" id="ARBA00022787"/>
    </source>
</evidence>
<evidence type="ECO:0000313" key="8">
    <source>
        <dbReference type="EMBL" id="KAF5322578.1"/>
    </source>
</evidence>
<comment type="caution">
    <text evidence="8">The sequence shown here is derived from an EMBL/GenBank/DDBJ whole genome shotgun (WGS) entry which is preliminary data.</text>
</comment>
<dbReference type="GO" id="GO:0001401">
    <property type="term" value="C:SAM complex"/>
    <property type="evidence" value="ECO:0007669"/>
    <property type="project" value="TreeGrafter"/>
</dbReference>